<comment type="caution">
    <text evidence="2">The sequence shown here is derived from an EMBL/GenBank/DDBJ whole genome shotgun (WGS) entry which is preliminary data.</text>
</comment>
<gene>
    <name evidence="2" type="ORF">A0H81_10379</name>
</gene>
<sequence>MVRATLHLASATTTIKTSSKPPSAFSHHHVCVNMDSTGNGHSTRILTARPMTEEPVSISQTATSRLLFNNPSPIYRRQTDAPHDIQVYVSEVPQTDRKWTQGDQDKTDEDARKKAMKELVQSWMDRLQLISVITTFFAAIEAQLLGITTPGSPNGDSIIDQVANASLAGALVVHVFAGEHYSHSNTPAFFLIRYKLKTAKREEAKIESGAAPKGDSMHSAGSGSDGTIWSSNPHIEQVGPFRRGQPPTHLLDHCHSLCMWLAAVGFVFALVGVLCFAWARLPFGCLGDITTTVALAYRTVVIAPHS</sequence>
<evidence type="ECO:0000313" key="3">
    <source>
        <dbReference type="Proteomes" id="UP000092993"/>
    </source>
</evidence>
<organism evidence="2 3">
    <name type="scientific">Grifola frondosa</name>
    <name type="common">Maitake</name>
    <name type="synonym">Polyporus frondosus</name>
    <dbReference type="NCBI Taxonomy" id="5627"/>
    <lineage>
        <taxon>Eukaryota</taxon>
        <taxon>Fungi</taxon>
        <taxon>Dikarya</taxon>
        <taxon>Basidiomycota</taxon>
        <taxon>Agaricomycotina</taxon>
        <taxon>Agaricomycetes</taxon>
        <taxon>Polyporales</taxon>
        <taxon>Grifolaceae</taxon>
        <taxon>Grifola</taxon>
    </lineage>
</organism>
<name>A0A1C7LYY0_GRIFR</name>
<dbReference type="OrthoDB" id="2653987at2759"/>
<evidence type="ECO:0000313" key="2">
    <source>
        <dbReference type="EMBL" id="OBZ69901.1"/>
    </source>
</evidence>
<protein>
    <submittedName>
        <fullName evidence="2">Uncharacterized protein</fullName>
    </submittedName>
</protein>
<reference evidence="2 3" key="1">
    <citation type="submission" date="2016-03" db="EMBL/GenBank/DDBJ databases">
        <title>Whole genome sequencing of Grifola frondosa 9006-11.</title>
        <authorList>
            <person name="Min B."/>
            <person name="Park H."/>
            <person name="Kim J.-G."/>
            <person name="Cho H."/>
            <person name="Oh Y.-L."/>
            <person name="Kong W.-S."/>
            <person name="Choi I.-G."/>
        </authorList>
    </citation>
    <scope>NUCLEOTIDE SEQUENCE [LARGE SCALE GENOMIC DNA]</scope>
    <source>
        <strain evidence="2 3">9006-11</strain>
    </source>
</reference>
<dbReference type="AlphaFoldDB" id="A0A1C7LYY0"/>
<accession>A0A1C7LYY0</accession>
<evidence type="ECO:0000256" key="1">
    <source>
        <dbReference type="SAM" id="Phobius"/>
    </source>
</evidence>
<keyword evidence="3" id="KW-1185">Reference proteome</keyword>
<feature type="transmembrane region" description="Helical" evidence="1">
    <location>
        <begin position="259"/>
        <end position="279"/>
    </location>
</feature>
<dbReference type="EMBL" id="LUGG01000015">
    <property type="protein sequence ID" value="OBZ69901.1"/>
    <property type="molecule type" value="Genomic_DNA"/>
</dbReference>
<keyword evidence="1" id="KW-1133">Transmembrane helix</keyword>
<keyword evidence="1" id="KW-0472">Membrane</keyword>
<keyword evidence="1" id="KW-0812">Transmembrane</keyword>
<proteinExistence type="predicted"/>
<dbReference type="Proteomes" id="UP000092993">
    <property type="component" value="Unassembled WGS sequence"/>
</dbReference>